<evidence type="ECO:0000259" key="2">
    <source>
        <dbReference type="Pfam" id="PF07589"/>
    </source>
</evidence>
<organism evidence="3 4">
    <name type="scientific">Candidatus Scalindua rubra</name>
    <dbReference type="NCBI Taxonomy" id="1872076"/>
    <lineage>
        <taxon>Bacteria</taxon>
        <taxon>Pseudomonadati</taxon>
        <taxon>Planctomycetota</taxon>
        <taxon>Candidatus Brocadiia</taxon>
        <taxon>Candidatus Brocadiales</taxon>
        <taxon>Candidatus Scalinduaceae</taxon>
        <taxon>Candidatus Scalindua</taxon>
    </lineage>
</organism>
<dbReference type="NCBIfam" id="TIGR02595">
    <property type="entry name" value="PEP_CTERM"/>
    <property type="match status" value="1"/>
</dbReference>
<feature type="transmembrane region" description="Helical" evidence="1">
    <location>
        <begin position="255"/>
        <end position="272"/>
    </location>
</feature>
<feature type="domain" description="Ice-binding protein C-terminal" evidence="2">
    <location>
        <begin position="250"/>
        <end position="273"/>
    </location>
</feature>
<sequence length="299" mass="32529">EAVPLLLSTTKTATLGGLTFKDDDLVTYNPDTEVATLFFDGSAFFGHNEDIDAVSFLDEDSIALSTKSSANIGSLNFKDEDLVRIDLTSPTTGTASLFFDGSEHFNHNEDVDAVSVLSDGSLLLSTKNTATIGGVTFRKEDLVKFEPSTATASLFFDGSEFFESGYGWHHGGNNNIDAVSMIDSDSIVISTAKKAEIDDFIFEDEDLVRIDLSSPTEGLASMFFDGSDHFDNAYKADIDAVALAPAGGEPIPEPTTMALLGIGLFGLGVNYLRRARKRCQISDDRIQMPEERRWETDDR</sequence>
<dbReference type="Pfam" id="PF07589">
    <property type="entry name" value="PEP-CTERM"/>
    <property type="match status" value="1"/>
</dbReference>
<evidence type="ECO:0000313" key="4">
    <source>
        <dbReference type="Proteomes" id="UP000094056"/>
    </source>
</evidence>
<evidence type="ECO:0000256" key="1">
    <source>
        <dbReference type="SAM" id="Phobius"/>
    </source>
</evidence>
<accession>A0A1E3X386</accession>
<protein>
    <submittedName>
        <fullName evidence="3">PEP-CTERM motif protein</fullName>
    </submittedName>
</protein>
<dbReference type="SUPFAM" id="SSF82171">
    <property type="entry name" value="DPP6 N-terminal domain-like"/>
    <property type="match status" value="1"/>
</dbReference>
<keyword evidence="1" id="KW-0472">Membrane</keyword>
<dbReference type="AlphaFoldDB" id="A0A1E3X386"/>
<dbReference type="Proteomes" id="UP000094056">
    <property type="component" value="Unassembled WGS sequence"/>
</dbReference>
<reference evidence="3 4" key="1">
    <citation type="submission" date="2016-07" db="EMBL/GenBank/DDBJ databases">
        <title>Draft genome of Scalindua rubra, obtained from a brine-seawater interface in the Red Sea, sheds light on salt adaptation in anammox bacteria.</title>
        <authorList>
            <person name="Speth D.R."/>
            <person name="Lagkouvardos I."/>
            <person name="Wang Y."/>
            <person name="Qian P.-Y."/>
            <person name="Dutilh B.E."/>
            <person name="Jetten M.S."/>
        </authorList>
    </citation>
    <scope>NUCLEOTIDE SEQUENCE [LARGE SCALE GENOMIC DNA]</scope>
    <source>
        <strain evidence="3">BSI-1</strain>
    </source>
</reference>
<feature type="non-terminal residue" evidence="3">
    <location>
        <position position="1"/>
    </location>
</feature>
<gene>
    <name evidence="3" type="ORF">SCARUB_04828</name>
</gene>
<keyword evidence="1" id="KW-0812">Transmembrane</keyword>
<comment type="caution">
    <text evidence="3">The sequence shown here is derived from an EMBL/GenBank/DDBJ whole genome shotgun (WGS) entry which is preliminary data.</text>
</comment>
<dbReference type="InterPro" id="IPR013424">
    <property type="entry name" value="Ice-binding_C"/>
</dbReference>
<dbReference type="EMBL" id="MAYW01000292">
    <property type="protein sequence ID" value="ODS30067.1"/>
    <property type="molecule type" value="Genomic_DNA"/>
</dbReference>
<keyword evidence="1" id="KW-1133">Transmembrane helix</keyword>
<name>A0A1E3X386_9BACT</name>
<proteinExistence type="predicted"/>
<evidence type="ECO:0000313" key="3">
    <source>
        <dbReference type="EMBL" id="ODS30067.1"/>
    </source>
</evidence>